<evidence type="ECO:0000256" key="2">
    <source>
        <dbReference type="SAM" id="SignalP"/>
    </source>
</evidence>
<evidence type="ECO:0000259" key="3">
    <source>
        <dbReference type="Pfam" id="PF01364"/>
    </source>
</evidence>
<dbReference type="Gene3D" id="3.40.50.10390">
    <property type="entry name" value="Gingipain r, domain 1"/>
    <property type="match status" value="1"/>
</dbReference>
<dbReference type="GO" id="GO:0008234">
    <property type="term" value="F:cysteine-type peptidase activity"/>
    <property type="evidence" value="ECO:0007669"/>
    <property type="project" value="InterPro"/>
</dbReference>
<dbReference type="InterPro" id="IPR029031">
    <property type="entry name" value="Gingipain_N_sf"/>
</dbReference>
<dbReference type="AlphaFoldDB" id="A0A178MBE1"/>
<dbReference type="InterPro" id="IPR001769">
    <property type="entry name" value="Gingipain"/>
</dbReference>
<evidence type="ECO:0000313" key="4">
    <source>
        <dbReference type="EMBL" id="OAN46069.1"/>
    </source>
</evidence>
<evidence type="ECO:0000256" key="1">
    <source>
        <dbReference type="ARBA" id="ARBA00022729"/>
    </source>
</evidence>
<keyword evidence="5" id="KW-1185">Reference proteome</keyword>
<dbReference type="CDD" id="cd10914">
    <property type="entry name" value="Peptidase_C25_N_1"/>
    <property type="match status" value="1"/>
</dbReference>
<protein>
    <recommendedName>
        <fullName evidence="3">Gingipain domain-containing protein</fullName>
    </recommendedName>
</protein>
<dbReference type="Proteomes" id="UP000078287">
    <property type="component" value="Unassembled WGS sequence"/>
</dbReference>
<organism evidence="4 5">
    <name type="scientific">Chloroflexus islandicus</name>
    <dbReference type="NCBI Taxonomy" id="1707952"/>
    <lineage>
        <taxon>Bacteria</taxon>
        <taxon>Bacillati</taxon>
        <taxon>Chloroflexota</taxon>
        <taxon>Chloroflexia</taxon>
        <taxon>Chloroflexales</taxon>
        <taxon>Chloroflexineae</taxon>
        <taxon>Chloroflexaceae</taxon>
        <taxon>Chloroflexus</taxon>
    </lineage>
</organism>
<dbReference type="Pfam" id="PF01364">
    <property type="entry name" value="Peptidase_C25"/>
    <property type="match status" value="1"/>
</dbReference>
<dbReference type="RefSeq" id="WP_066786885.1">
    <property type="nucleotide sequence ID" value="NZ_LWQS01000049.1"/>
</dbReference>
<dbReference type="Gene3D" id="3.40.50.1460">
    <property type="match status" value="1"/>
</dbReference>
<accession>A0A178MBE1</accession>
<dbReference type="GO" id="GO:0006508">
    <property type="term" value="P:proteolysis"/>
    <property type="evidence" value="ECO:0007669"/>
    <property type="project" value="InterPro"/>
</dbReference>
<comment type="caution">
    <text evidence="4">The sequence shown here is derived from an EMBL/GenBank/DDBJ whole genome shotgun (WGS) entry which is preliminary data.</text>
</comment>
<keyword evidence="1 2" id="KW-0732">Signal</keyword>
<dbReference type="SUPFAM" id="SSF52129">
    <property type="entry name" value="Caspase-like"/>
    <property type="match status" value="1"/>
</dbReference>
<reference evidence="4 5" key="1">
    <citation type="submission" date="2016-04" db="EMBL/GenBank/DDBJ databases">
        <title>Chloroflexus islandicus sp. nov., a thermophilic filamentous anoxygenic phototrophic bacterium from geyser Strokkur (Iceland).</title>
        <authorList>
            <person name="Gaisin V.A."/>
            <person name="Kalashnikov A.M."/>
            <person name="Sukhacheva M.V."/>
            <person name="Grouzdev D.S."/>
            <person name="Ivanov T.M."/>
            <person name="Kuznetsov B."/>
            <person name="Gorlenko V.M."/>
        </authorList>
    </citation>
    <scope>NUCLEOTIDE SEQUENCE [LARGE SCALE GENOMIC DNA]</scope>
    <source>
        <strain evidence="5">isl-2</strain>
    </source>
</reference>
<proteinExistence type="predicted"/>
<feature type="chain" id="PRO_5008091827" description="Gingipain domain-containing protein" evidence="2">
    <location>
        <begin position="19"/>
        <end position="882"/>
    </location>
</feature>
<name>A0A178MBE1_9CHLR</name>
<dbReference type="STRING" id="1707952.A6A03_02080"/>
<feature type="signal peptide" evidence="2">
    <location>
        <begin position="1"/>
        <end position="18"/>
    </location>
</feature>
<evidence type="ECO:0000313" key="5">
    <source>
        <dbReference type="Proteomes" id="UP000078287"/>
    </source>
</evidence>
<gene>
    <name evidence="4" type="ORF">A6A03_02080</name>
</gene>
<sequence>MRRFLLFFLALAALLASAAPVTLAQPVAGLLLQPVSGGVEVRWQLASAREPQRFLLYLADSAPAAPVIRVLRDQPLAEPLPAPSLPALEVDGELRLPLPAFVPAPPSAPLRLIGEGSHRGVRTALYEIAPQYLAGDEPRLALSLTAFIAGASLTPVSSAPAAQLASVPAPDPLAERDAWTIDVAAEGIQQISADALRALGLDLNEVPPHRLRLQRAGLTFPLEAVTSGATVTALRFYAPPPGDRWSATDRYWLTVEPTATSLMATRVAQPQTGDQPAAIRITGSWPSDPPTIYEPALAGFDGDRFFSRQLNAVAGAPVSATMTLAAPLPFAASGQMTVTLELATLVKHSGNHRLHLTTAGGWSTTITWSGSGMHRATVTLPAAVSVLTLTLDPVAGIDRVYLDRILFDAPAQAAFSAPGAIFRGQAGRFKYSLSGAAAGAAVYDITNPQQPVRLTFSGPAFADDAPAPRRYLVTGAATLHTPAVARHQPVDLATPRNARAIYIAPRAFVPALEPLLARRQTQGWAPLALAVEDIFTGWSGGEPDPAAIRQFLRYATATWPTKPEAVILVGDGSSDPRNYLGHGWPSLIPPYLADVDPWLGETACETCFAQLDGDDPLAESLFQPDLWIGRLPVKTVDELRALVAKLLAYEQSSGAWQRHAVYLADNPDTAGDFAALLDEAIALQPAQTSTTRVYYDPAGPAGRVADPVAAREQAFAAFNQGAGLLVYAGHGLQFQWAFTQVGMTDPFLLNVDTATDLRNVLALPVVLSMTCLTGAFQHPSFRGTTIDEALVLNPAGGAIATWSSSGFGVAYGHRQLLLGFVAALWDGEPQPLLGRLIAAGYANLAANGTARESLNTFLLLGDPLTPVAARPLYQVNVPVVQR</sequence>
<feature type="domain" description="Gingipain" evidence="3">
    <location>
        <begin position="501"/>
        <end position="866"/>
    </location>
</feature>
<dbReference type="EMBL" id="LWQS01000049">
    <property type="protein sequence ID" value="OAN46069.1"/>
    <property type="molecule type" value="Genomic_DNA"/>
</dbReference>
<dbReference type="OrthoDB" id="5929719at2"/>
<dbReference type="InterPro" id="IPR029030">
    <property type="entry name" value="Caspase-like_dom_sf"/>
</dbReference>